<organism evidence="4 5">
    <name type="scientific">Eisenbergiella porci</name>
    <dbReference type="NCBI Taxonomy" id="2652274"/>
    <lineage>
        <taxon>Bacteria</taxon>
        <taxon>Bacillati</taxon>
        <taxon>Bacillota</taxon>
        <taxon>Clostridia</taxon>
        <taxon>Lachnospirales</taxon>
        <taxon>Lachnospiraceae</taxon>
        <taxon>Eisenbergiella</taxon>
    </lineage>
</organism>
<comment type="caution">
    <text evidence="4">The sequence shown here is derived from an EMBL/GenBank/DDBJ whole genome shotgun (WGS) entry which is preliminary data.</text>
</comment>
<keyword evidence="4" id="KW-0547">Nucleotide-binding</keyword>
<dbReference type="Proteomes" id="UP000436047">
    <property type="component" value="Unassembled WGS sequence"/>
</dbReference>
<keyword evidence="4" id="KW-0067">ATP-binding</keyword>
<dbReference type="SUPFAM" id="SSF52540">
    <property type="entry name" value="P-loop containing nucleoside triphosphate hydrolases"/>
    <property type="match status" value="2"/>
</dbReference>
<feature type="domain" description="Helicase ATP-binding" evidence="2">
    <location>
        <begin position="427"/>
        <end position="582"/>
    </location>
</feature>
<gene>
    <name evidence="4" type="ORF">FYJ45_22090</name>
</gene>
<dbReference type="SMART" id="SM00490">
    <property type="entry name" value="HELICc"/>
    <property type="match status" value="1"/>
</dbReference>
<dbReference type="GO" id="GO:0004386">
    <property type="term" value="F:helicase activity"/>
    <property type="evidence" value="ECO:0007669"/>
    <property type="project" value="UniProtKB-KW"/>
</dbReference>
<evidence type="ECO:0000259" key="2">
    <source>
        <dbReference type="PROSITE" id="PS51192"/>
    </source>
</evidence>
<proteinExistence type="predicted"/>
<dbReference type="PROSITE" id="PS51194">
    <property type="entry name" value="HELICASE_CTER"/>
    <property type="match status" value="1"/>
</dbReference>
<dbReference type="InterPro" id="IPR038718">
    <property type="entry name" value="SNF2-like_sf"/>
</dbReference>
<dbReference type="InterPro" id="IPR049730">
    <property type="entry name" value="SNF2/RAD54-like_C"/>
</dbReference>
<evidence type="ECO:0000313" key="4">
    <source>
        <dbReference type="EMBL" id="MSS90841.1"/>
    </source>
</evidence>
<keyword evidence="4" id="KW-0347">Helicase</keyword>
<feature type="domain" description="Helicase C-terminal" evidence="3">
    <location>
        <begin position="708"/>
        <end position="865"/>
    </location>
</feature>
<protein>
    <submittedName>
        <fullName evidence="4">DEAD/DEAH box helicase</fullName>
    </submittedName>
</protein>
<dbReference type="GeneID" id="86055708"/>
<dbReference type="Pfam" id="PF12419">
    <property type="entry name" value="DUF3670"/>
    <property type="match status" value="1"/>
</dbReference>
<dbReference type="EMBL" id="VUMI01000048">
    <property type="protein sequence ID" value="MSS90841.1"/>
    <property type="molecule type" value="Genomic_DNA"/>
</dbReference>
<dbReference type="InterPro" id="IPR000330">
    <property type="entry name" value="SNF2_N"/>
</dbReference>
<dbReference type="Gene3D" id="3.40.50.300">
    <property type="entry name" value="P-loop containing nucleotide triphosphate hydrolases"/>
    <property type="match status" value="1"/>
</dbReference>
<sequence length="874" mass="99308">MRSEKKDGIQKVSLSFIFTADTFRLDKTKASVLPAHKEWKERFGKNRYKALFYLGFGERPEEASASFGYLHLLSEQFLKSLTAHAGLELAREEIEVDLEEDTAELLLNAAPYGIGSEYITKRWLEGIYRRLTQAYVYEISQYEGTVEMFLAENSQNLKAPERIFFHLVENKKDFEEPFAFLATYATKDETGKLRHMPLQYALTEYKHQREKLLELLSCLNRAAEKSPFISQIVESGEMFYPLQVTADEAYEFLKAIPAIEETGILCRIPNWWKKHYASPSLSVSLGEKKPALLGFDSLISVQPKLMAGGVELSREEIKQLLSQTEGLAWLKGRWVEVDHRKLKKLLEEMQEFPEMVTLKEALRMDLERGTGKEDLSKEGWAGITNGTWLATLMRNLRMPGTISQAAVPKTLCADLRPYQKTGYTWLSYMARLGFGACLADDMGLGKTVQVIAFLEKLRNTDADARVLLAVPASLLGNWRKEIGRFAPAMDFRILHGRAAADEEQETFLTITTYGMVSRLDKLKEQQWTAVILDEAQAIKNPATKQTREVKKLRAGIRIAMTGTPIENDLTNLWSLFDYLNPGLMGNSKEFHDFAKGLESHPEGYGKLKNMVNPFILRRLKSDKSIIADLPDKLERVDYAGLSKKQIVLYRKQVAELAKQVEEAEGIQRKGIVLSAITKLKQICNHPDQFLGQEVFEPSESGKFQMLQEICQTIYEKRERVLVFTQYKEMTEPLAAFLEQVMGQPGLVLHGGTRVGKRAELVDMFNGEEYIPFMVLSVKAGGTGLNLTAANHVIHFDRWWNPAVENQATDRAYRIGQDKNVVVHKLVSEGTIEEKIDQLINAKKELADNVIGKGGENWITEMNNEQLLAMMRLEL</sequence>
<keyword evidence="1" id="KW-0378">Hydrolase</keyword>
<evidence type="ECO:0000259" key="3">
    <source>
        <dbReference type="PROSITE" id="PS51194"/>
    </source>
</evidence>
<dbReference type="SMART" id="SM00487">
    <property type="entry name" value="DEXDc"/>
    <property type="match status" value="1"/>
</dbReference>
<evidence type="ECO:0000256" key="1">
    <source>
        <dbReference type="ARBA" id="ARBA00022801"/>
    </source>
</evidence>
<dbReference type="PROSITE" id="PS51192">
    <property type="entry name" value="HELICASE_ATP_BIND_1"/>
    <property type="match status" value="1"/>
</dbReference>
<dbReference type="AlphaFoldDB" id="A0A6N7W6E6"/>
<name>A0A6N7W6E6_9FIRM</name>
<reference evidence="4 5" key="1">
    <citation type="submission" date="2019-08" db="EMBL/GenBank/DDBJ databases">
        <title>In-depth cultivation of the pig gut microbiome towards novel bacterial diversity and tailored functional studies.</title>
        <authorList>
            <person name="Wylensek D."/>
            <person name="Hitch T.C.A."/>
            <person name="Clavel T."/>
        </authorList>
    </citation>
    <scope>NUCLEOTIDE SEQUENCE [LARGE SCALE GENOMIC DNA]</scope>
    <source>
        <strain evidence="4 5">WCA-389-WT-23B</strain>
    </source>
</reference>
<dbReference type="Pfam" id="PF00271">
    <property type="entry name" value="Helicase_C"/>
    <property type="match status" value="1"/>
</dbReference>
<dbReference type="InterPro" id="IPR022138">
    <property type="entry name" value="DUF3670"/>
</dbReference>
<dbReference type="InterPro" id="IPR027417">
    <property type="entry name" value="P-loop_NTPase"/>
</dbReference>
<evidence type="ECO:0000313" key="5">
    <source>
        <dbReference type="Proteomes" id="UP000436047"/>
    </source>
</evidence>
<dbReference type="RefSeq" id="WP_154467256.1">
    <property type="nucleotide sequence ID" value="NZ_JAXDZL010000152.1"/>
</dbReference>
<accession>A0A6N7W6E6</accession>
<dbReference type="InterPro" id="IPR001650">
    <property type="entry name" value="Helicase_C-like"/>
</dbReference>
<dbReference type="GO" id="GO:0005524">
    <property type="term" value="F:ATP binding"/>
    <property type="evidence" value="ECO:0007669"/>
    <property type="project" value="InterPro"/>
</dbReference>
<dbReference type="Gene3D" id="3.40.50.10810">
    <property type="entry name" value="Tandem AAA-ATPase domain"/>
    <property type="match status" value="1"/>
</dbReference>
<dbReference type="CDD" id="cd18793">
    <property type="entry name" value="SF2_C_SNF"/>
    <property type="match status" value="1"/>
</dbReference>
<dbReference type="Pfam" id="PF00176">
    <property type="entry name" value="SNF2-rel_dom"/>
    <property type="match status" value="1"/>
</dbReference>
<dbReference type="GO" id="GO:0016787">
    <property type="term" value="F:hydrolase activity"/>
    <property type="evidence" value="ECO:0007669"/>
    <property type="project" value="UniProtKB-KW"/>
</dbReference>
<keyword evidence="5" id="KW-1185">Reference proteome</keyword>
<dbReference type="PANTHER" id="PTHR10799">
    <property type="entry name" value="SNF2/RAD54 HELICASE FAMILY"/>
    <property type="match status" value="1"/>
</dbReference>
<dbReference type="InterPro" id="IPR014001">
    <property type="entry name" value="Helicase_ATP-bd"/>
</dbReference>